<dbReference type="GO" id="GO:0016020">
    <property type="term" value="C:membrane"/>
    <property type="evidence" value="ECO:0007669"/>
    <property type="project" value="UniProtKB-SubCell"/>
</dbReference>
<organism evidence="13">
    <name type="scientific">Davidia involucrata</name>
    <name type="common">Dove tree</name>
    <dbReference type="NCBI Taxonomy" id="16924"/>
    <lineage>
        <taxon>Eukaryota</taxon>
        <taxon>Viridiplantae</taxon>
        <taxon>Streptophyta</taxon>
        <taxon>Embryophyta</taxon>
        <taxon>Tracheophyta</taxon>
        <taxon>Spermatophyta</taxon>
        <taxon>Magnoliopsida</taxon>
        <taxon>eudicotyledons</taxon>
        <taxon>Gunneridae</taxon>
        <taxon>Pentapetalae</taxon>
        <taxon>asterids</taxon>
        <taxon>Cornales</taxon>
        <taxon>Nyssaceae</taxon>
        <taxon>Davidia</taxon>
    </lineage>
</organism>
<reference evidence="13" key="1">
    <citation type="submission" date="2019-08" db="EMBL/GenBank/DDBJ databases">
        <title>Reference gene set and small RNA set construction with multiple tissues from Davidia involucrata Baill.</title>
        <authorList>
            <person name="Yang H."/>
            <person name="Zhou C."/>
            <person name="Li G."/>
            <person name="Wang J."/>
            <person name="Gao P."/>
            <person name="Wang M."/>
            <person name="Wang R."/>
            <person name="Zhao Y."/>
        </authorList>
    </citation>
    <scope>NUCLEOTIDE SEQUENCE</scope>
    <source>
        <tissue evidence="13">Mixed with DoveR01_LX</tissue>
    </source>
</reference>
<keyword evidence="2" id="KW-0813">Transport</keyword>
<name>A0A5B7A9D3_DAVIN</name>
<evidence type="ECO:0000256" key="4">
    <source>
        <dbReference type="ARBA" id="ARBA00022989"/>
    </source>
</evidence>
<keyword evidence="6 11" id="KW-0472">Membrane</keyword>
<feature type="transmembrane region" description="Helical" evidence="11">
    <location>
        <begin position="54"/>
        <end position="73"/>
    </location>
</feature>
<proteinExistence type="predicted"/>
<dbReference type="GO" id="GO:0015276">
    <property type="term" value="F:ligand-gated monoatomic ion channel activity"/>
    <property type="evidence" value="ECO:0007669"/>
    <property type="project" value="InterPro"/>
</dbReference>
<dbReference type="Gene3D" id="1.10.287.70">
    <property type="match status" value="1"/>
</dbReference>
<dbReference type="Pfam" id="PF00060">
    <property type="entry name" value="Lig_chan"/>
    <property type="match status" value="1"/>
</dbReference>
<dbReference type="PANTHER" id="PTHR18966">
    <property type="entry name" value="IONOTROPIC GLUTAMATE RECEPTOR"/>
    <property type="match status" value="1"/>
</dbReference>
<dbReference type="InterPro" id="IPR001320">
    <property type="entry name" value="Iontro_rcpt_C"/>
</dbReference>
<feature type="transmembrane region" description="Helical" evidence="11">
    <location>
        <begin position="20"/>
        <end position="42"/>
    </location>
</feature>
<evidence type="ECO:0000256" key="7">
    <source>
        <dbReference type="ARBA" id="ARBA00023170"/>
    </source>
</evidence>
<dbReference type="InterPro" id="IPR015683">
    <property type="entry name" value="Ionotropic_Glu_rcpt"/>
</dbReference>
<keyword evidence="9" id="KW-1071">Ligand-gated ion channel</keyword>
<keyword evidence="5" id="KW-0406">Ion transport</keyword>
<dbReference type="FunFam" id="1.10.287.70:FF:000172">
    <property type="entry name" value="Glutamate receptor"/>
    <property type="match status" value="1"/>
</dbReference>
<evidence type="ECO:0000256" key="10">
    <source>
        <dbReference type="ARBA" id="ARBA00023303"/>
    </source>
</evidence>
<evidence type="ECO:0000259" key="12">
    <source>
        <dbReference type="Pfam" id="PF00060"/>
    </source>
</evidence>
<feature type="domain" description="Ionotropic glutamate receptor C-terminal" evidence="12">
    <location>
        <begin position="22"/>
        <end position="140"/>
    </location>
</feature>
<keyword evidence="3 11" id="KW-0812">Transmembrane</keyword>
<evidence type="ECO:0000256" key="5">
    <source>
        <dbReference type="ARBA" id="ARBA00023065"/>
    </source>
</evidence>
<gene>
    <name evidence="13" type="ORF">Din_022415</name>
</gene>
<keyword evidence="4 11" id="KW-1133">Transmembrane helix</keyword>
<evidence type="ECO:0000313" key="13">
    <source>
        <dbReference type="EMBL" id="MPA52974.1"/>
    </source>
</evidence>
<comment type="subcellular location">
    <subcellularLocation>
        <location evidence="1">Membrane</location>
        <topology evidence="1">Multi-pass membrane protein</topology>
    </subcellularLocation>
</comment>
<dbReference type="SUPFAM" id="SSF81324">
    <property type="entry name" value="Voltage-gated potassium channels"/>
    <property type="match status" value="1"/>
</dbReference>
<evidence type="ECO:0000256" key="3">
    <source>
        <dbReference type="ARBA" id="ARBA00022692"/>
    </source>
</evidence>
<feature type="transmembrane region" description="Helical" evidence="11">
    <location>
        <begin position="85"/>
        <end position="103"/>
    </location>
</feature>
<evidence type="ECO:0000256" key="8">
    <source>
        <dbReference type="ARBA" id="ARBA00023180"/>
    </source>
</evidence>
<evidence type="ECO:0000256" key="6">
    <source>
        <dbReference type="ARBA" id="ARBA00023136"/>
    </source>
</evidence>
<dbReference type="EMBL" id="GHES01022415">
    <property type="protein sequence ID" value="MPA52974.1"/>
    <property type="molecule type" value="Transcribed_RNA"/>
</dbReference>
<dbReference type="SUPFAM" id="SSF53850">
    <property type="entry name" value="Periplasmic binding protein-like II"/>
    <property type="match status" value="1"/>
</dbReference>
<evidence type="ECO:0000256" key="2">
    <source>
        <dbReference type="ARBA" id="ARBA00022448"/>
    </source>
</evidence>
<dbReference type="AlphaFoldDB" id="A0A5B7A9D3"/>
<protein>
    <submittedName>
        <fullName evidence="13">Putative glutamate receptor 3.3-like</fullName>
    </submittedName>
</protein>
<keyword evidence="8" id="KW-0325">Glycoprotein</keyword>
<evidence type="ECO:0000256" key="9">
    <source>
        <dbReference type="ARBA" id="ARBA00023286"/>
    </source>
</evidence>
<sequence>MVVFVKPRKSERAWLFGKPFTTNMWVITILVNIYNGFVIWCIEQKDNEYFGGTWFNQIGTTIWITFTTLFSTLPGDRVHSNLSRMVMVVWLFVALVITSSYTASLTSMLTIQRLNPTVIDVETLQKSGAKVGCDGNSFVVKYLEDVLKFDRNNIIEKYTGDAYPEALIRGEIAAAFLEVPYVKVLLAKYCNNFTTSGPTFKVGGFGFVRILLIYPLF</sequence>
<keyword evidence="10" id="KW-0407">Ion channel</keyword>
<evidence type="ECO:0000256" key="1">
    <source>
        <dbReference type="ARBA" id="ARBA00004141"/>
    </source>
</evidence>
<accession>A0A5B7A9D3</accession>
<keyword evidence="7 13" id="KW-0675">Receptor</keyword>
<evidence type="ECO:0000256" key="11">
    <source>
        <dbReference type="SAM" id="Phobius"/>
    </source>
</evidence>